<evidence type="ECO:0000259" key="4">
    <source>
        <dbReference type="PROSITE" id="PS51387"/>
    </source>
</evidence>
<dbReference type="EMBL" id="JAUKVY010000029">
    <property type="protein sequence ID" value="MDO1536542.1"/>
    <property type="molecule type" value="Genomic_DNA"/>
</dbReference>
<dbReference type="SMART" id="SM01092">
    <property type="entry name" value="CO_deh_flav_C"/>
    <property type="match status" value="1"/>
</dbReference>
<feature type="domain" description="FAD-binding PCMH-type" evidence="4">
    <location>
        <begin position="5"/>
        <end position="182"/>
    </location>
</feature>
<keyword evidence="3" id="KW-0560">Oxidoreductase</keyword>
<sequence>MGRIVKAAPFDYVRAESIEHVLELLAQYGMDAKAIAGGQSLVPMMAMRLARPAVLVDINWISDLKQVEIEADRVSMGATTRQRDVEDDAELHVALPLIRRALKWVGHVQTRNRGTIGGSLVHADPSAELPLAAAVLGATLRLQSRDGGERALGAEEFFLGPMFTAVGETECLIDIEWPIWSGPGVVSAFEETAMRSGDFAMGSAACQLQLDAEGVCRRAAIGLGGVDGTPLAFPDLAAELTGRRIDGVLAREVAQAAIARAEPGADLHADVEYRRHLGAVLLARTLQRAASSVNPSVTAH</sequence>
<dbReference type="SUPFAM" id="SSF55447">
    <property type="entry name" value="CO dehydrogenase flavoprotein C-terminal domain-like"/>
    <property type="match status" value="1"/>
</dbReference>
<dbReference type="Pfam" id="PF03450">
    <property type="entry name" value="CO_deh_flav_C"/>
    <property type="match status" value="1"/>
</dbReference>
<evidence type="ECO:0000256" key="3">
    <source>
        <dbReference type="ARBA" id="ARBA00023002"/>
    </source>
</evidence>
<dbReference type="InterPro" id="IPR051312">
    <property type="entry name" value="Diverse_Substr_Oxidored"/>
</dbReference>
<proteinExistence type="predicted"/>
<dbReference type="InterPro" id="IPR005107">
    <property type="entry name" value="CO_DH_flav_C"/>
</dbReference>
<comment type="caution">
    <text evidence="5">The sequence shown here is derived from an EMBL/GenBank/DDBJ whole genome shotgun (WGS) entry which is preliminary data.</text>
</comment>
<keyword evidence="6" id="KW-1185">Reference proteome</keyword>
<dbReference type="InterPro" id="IPR002346">
    <property type="entry name" value="Mopterin_DH_FAD-bd"/>
</dbReference>
<accession>A0ABT8SEX0</accession>
<dbReference type="PROSITE" id="PS51387">
    <property type="entry name" value="FAD_PCMH"/>
    <property type="match status" value="1"/>
</dbReference>
<dbReference type="RefSeq" id="WP_301814637.1">
    <property type="nucleotide sequence ID" value="NZ_JAUJZH010000029.1"/>
</dbReference>
<dbReference type="InterPro" id="IPR016169">
    <property type="entry name" value="FAD-bd_PCMH_sub2"/>
</dbReference>
<protein>
    <submittedName>
        <fullName evidence="5">FAD binding domain-containing protein</fullName>
    </submittedName>
</protein>
<dbReference type="Gene3D" id="3.30.43.10">
    <property type="entry name" value="Uridine Diphospho-n-acetylenolpyruvylglucosamine Reductase, domain 2"/>
    <property type="match status" value="1"/>
</dbReference>
<dbReference type="Gene3D" id="3.30.390.50">
    <property type="entry name" value="CO dehydrogenase flavoprotein, C-terminal domain"/>
    <property type="match status" value="1"/>
</dbReference>
<keyword evidence="2" id="KW-0274">FAD</keyword>
<organism evidence="5 6">
    <name type="scientific">Variovorax ginsengisoli</name>
    <dbReference type="NCBI Taxonomy" id="363844"/>
    <lineage>
        <taxon>Bacteria</taxon>
        <taxon>Pseudomonadati</taxon>
        <taxon>Pseudomonadota</taxon>
        <taxon>Betaproteobacteria</taxon>
        <taxon>Burkholderiales</taxon>
        <taxon>Comamonadaceae</taxon>
        <taxon>Variovorax</taxon>
    </lineage>
</organism>
<dbReference type="InterPro" id="IPR016167">
    <property type="entry name" value="FAD-bd_PCMH_sub1"/>
</dbReference>
<dbReference type="PANTHER" id="PTHR42659">
    <property type="entry name" value="XANTHINE DEHYDROGENASE SUBUNIT C-RELATED"/>
    <property type="match status" value="1"/>
</dbReference>
<reference evidence="5" key="1">
    <citation type="submission" date="2023-06" db="EMBL/GenBank/DDBJ databases">
        <authorList>
            <person name="Jiang Y."/>
            <person name="Liu Q."/>
        </authorList>
    </citation>
    <scope>NUCLEOTIDE SEQUENCE</scope>
    <source>
        <strain evidence="5">CGMCC 1.12090</strain>
    </source>
</reference>
<keyword evidence="1" id="KW-0285">Flavoprotein</keyword>
<dbReference type="PANTHER" id="PTHR42659:SF2">
    <property type="entry name" value="XANTHINE DEHYDROGENASE SUBUNIT C-RELATED"/>
    <property type="match status" value="1"/>
</dbReference>
<dbReference type="InterPro" id="IPR036318">
    <property type="entry name" value="FAD-bd_PCMH-like_sf"/>
</dbReference>
<dbReference type="InterPro" id="IPR036683">
    <property type="entry name" value="CO_DH_flav_C_dom_sf"/>
</dbReference>
<gene>
    <name evidence="5" type="ORF">Q2T77_30085</name>
</gene>
<dbReference type="InterPro" id="IPR016166">
    <property type="entry name" value="FAD-bd_PCMH"/>
</dbReference>
<dbReference type="Pfam" id="PF00941">
    <property type="entry name" value="FAD_binding_5"/>
    <property type="match status" value="1"/>
</dbReference>
<dbReference type="Proteomes" id="UP001169027">
    <property type="component" value="Unassembled WGS sequence"/>
</dbReference>
<name>A0ABT8SEX0_9BURK</name>
<evidence type="ECO:0000256" key="1">
    <source>
        <dbReference type="ARBA" id="ARBA00022630"/>
    </source>
</evidence>
<evidence type="ECO:0000313" key="5">
    <source>
        <dbReference type="EMBL" id="MDO1536542.1"/>
    </source>
</evidence>
<evidence type="ECO:0000313" key="6">
    <source>
        <dbReference type="Proteomes" id="UP001169027"/>
    </source>
</evidence>
<dbReference type="Gene3D" id="3.30.465.10">
    <property type="match status" value="1"/>
</dbReference>
<dbReference type="SUPFAM" id="SSF56176">
    <property type="entry name" value="FAD-binding/transporter-associated domain-like"/>
    <property type="match status" value="1"/>
</dbReference>
<evidence type="ECO:0000256" key="2">
    <source>
        <dbReference type="ARBA" id="ARBA00022827"/>
    </source>
</evidence>